<accession>A0AAN7T8I9</accession>
<dbReference type="SUPFAM" id="SSF56300">
    <property type="entry name" value="Metallo-dependent phosphatases"/>
    <property type="match status" value="1"/>
</dbReference>
<dbReference type="GO" id="GO:0016787">
    <property type="term" value="F:hydrolase activity"/>
    <property type="evidence" value="ECO:0007669"/>
    <property type="project" value="InterPro"/>
</dbReference>
<dbReference type="InterPro" id="IPR051693">
    <property type="entry name" value="UPF0046_metallophosphoest"/>
</dbReference>
<dbReference type="CDD" id="cd07379">
    <property type="entry name" value="MPP_239FB"/>
    <property type="match status" value="1"/>
</dbReference>
<reference evidence="2" key="1">
    <citation type="submission" date="2023-08" db="EMBL/GenBank/DDBJ databases">
        <title>Black Yeasts Isolated from many extreme environments.</title>
        <authorList>
            <person name="Coleine C."/>
            <person name="Stajich J.E."/>
            <person name="Selbmann L."/>
        </authorList>
    </citation>
    <scope>NUCLEOTIDE SEQUENCE</scope>
    <source>
        <strain evidence="2">CCFEE 5401</strain>
    </source>
</reference>
<sequence length="324" mass="35998">MSSASRSKSPFDPPSTLDLLLTQPITTLIRLLDYTFSALQSSPKPDSPGIRVVCISDTHTLKASYIPPGDLLIHAGDLGNEGTPAELQAQIDWLDSLPHEHKIVIAGNHDTFLDPRSRPTLSPTDQKGSLDWKSLRYLQHSSTTLHFHNKHRQLKIYGAPQIPACGGANFAFQYAREDDAWSETVPTDTDVLVTHTPPKYHLDLPAALGCKYLLREVWRVKPLLHVFGHVHAGKTGLRGGRETVWWGRGQAVMERALTRSDGVVRAVLDLRCWVDVAKVVWFGVGDVLWDRVWGGYCERTVMVNAALMFNNSGELGNEPQVVDI</sequence>
<evidence type="ECO:0000259" key="1">
    <source>
        <dbReference type="Pfam" id="PF00149"/>
    </source>
</evidence>
<gene>
    <name evidence="2" type="ORF">LTR62_002153</name>
</gene>
<proteinExistence type="predicted"/>
<dbReference type="Pfam" id="PF00149">
    <property type="entry name" value="Metallophos"/>
    <property type="match status" value="1"/>
</dbReference>
<dbReference type="PANTHER" id="PTHR12905:SF18">
    <property type="entry name" value="ESTER HYDROLASE, PUTATIVE (AFU_ORTHOLOGUE AFUA_4G03130)-RELATED"/>
    <property type="match status" value="1"/>
</dbReference>
<name>A0AAN7T8I9_9PEZI</name>
<evidence type="ECO:0000313" key="2">
    <source>
        <dbReference type="EMBL" id="KAK5105791.1"/>
    </source>
</evidence>
<dbReference type="PANTHER" id="PTHR12905">
    <property type="entry name" value="METALLOPHOSPHOESTERASE"/>
    <property type="match status" value="1"/>
</dbReference>
<dbReference type="InterPro" id="IPR029052">
    <property type="entry name" value="Metallo-depent_PP-like"/>
</dbReference>
<dbReference type="EMBL" id="JAVRRL010000154">
    <property type="protein sequence ID" value="KAK5105791.1"/>
    <property type="molecule type" value="Genomic_DNA"/>
</dbReference>
<evidence type="ECO:0000313" key="3">
    <source>
        <dbReference type="Proteomes" id="UP001310890"/>
    </source>
</evidence>
<dbReference type="Proteomes" id="UP001310890">
    <property type="component" value="Unassembled WGS sequence"/>
</dbReference>
<dbReference type="Gene3D" id="3.60.21.10">
    <property type="match status" value="1"/>
</dbReference>
<comment type="caution">
    <text evidence="2">The sequence shown here is derived from an EMBL/GenBank/DDBJ whole genome shotgun (WGS) entry which is preliminary data.</text>
</comment>
<dbReference type="AlphaFoldDB" id="A0AAN7T8I9"/>
<organism evidence="2 3">
    <name type="scientific">Meristemomyces frigidus</name>
    <dbReference type="NCBI Taxonomy" id="1508187"/>
    <lineage>
        <taxon>Eukaryota</taxon>
        <taxon>Fungi</taxon>
        <taxon>Dikarya</taxon>
        <taxon>Ascomycota</taxon>
        <taxon>Pezizomycotina</taxon>
        <taxon>Dothideomycetes</taxon>
        <taxon>Dothideomycetidae</taxon>
        <taxon>Mycosphaerellales</taxon>
        <taxon>Teratosphaeriaceae</taxon>
        <taxon>Meristemomyces</taxon>
    </lineage>
</organism>
<dbReference type="InterPro" id="IPR004843">
    <property type="entry name" value="Calcineurin-like_PHP"/>
</dbReference>
<protein>
    <recommendedName>
        <fullName evidence="1">Calcineurin-like phosphoesterase domain-containing protein</fullName>
    </recommendedName>
</protein>
<feature type="domain" description="Calcineurin-like phosphoesterase" evidence="1">
    <location>
        <begin position="50"/>
        <end position="232"/>
    </location>
</feature>